<evidence type="ECO:0000259" key="7">
    <source>
        <dbReference type="PROSITE" id="PS50072"/>
    </source>
</evidence>
<evidence type="ECO:0000256" key="5">
    <source>
        <dbReference type="PROSITE-ProRule" id="PRU00277"/>
    </source>
</evidence>
<dbReference type="CDD" id="cd00317">
    <property type="entry name" value="cyclophilin"/>
    <property type="match status" value="1"/>
</dbReference>
<dbReference type="InterPro" id="IPR001179">
    <property type="entry name" value="PPIase_FKBP_dom"/>
</dbReference>
<sequence>MNRIIVCLLLALSITITSCKDEHQDLKDGIYAELETSQGNILLELNYKKTPITVANFITLAEGKNTFASEECKGKRIFDEIKFHRVISKSNGDAEDFMIQTGDPLGTGAGDAGYTFVDEITDLRHDKPGILSMANSGPGTNSCQFFVTIVPTPWLDGKHTVFGEIVNPESQEIVNSITQNDMLHKVTIIRKGEDAKKFDAVKVFSNYFKKEAENRKKQQELSDAEKRKKLEKFKPAIDKKLSYFAQVKEKAISTSSGLKFTVIHKSKGEKPKNGETISIDYAGFLEDGTLFDTSNPEVAKTFGTFDEQRAMQNGYSLLPYQIGSKNLIPGFIEAVNKLNFGDKAVLFIPSKLAYGEQGAGNVIPPNANIIFEIEIKDKK</sequence>
<feature type="domain" description="PPIase FKBP-type" evidence="6">
    <location>
        <begin position="274"/>
        <end position="379"/>
    </location>
</feature>
<evidence type="ECO:0000313" key="8">
    <source>
        <dbReference type="EMBL" id="MBM6499055.1"/>
    </source>
</evidence>
<accession>A0ABS2CVR6</accession>
<dbReference type="InterPro" id="IPR046357">
    <property type="entry name" value="PPIase_dom_sf"/>
</dbReference>
<gene>
    <name evidence="8" type="ORF">H9X54_007040</name>
</gene>
<dbReference type="Gene3D" id="2.40.100.10">
    <property type="entry name" value="Cyclophilin-like"/>
    <property type="match status" value="1"/>
</dbReference>
<feature type="domain" description="PPIase cyclophilin-type" evidence="7">
    <location>
        <begin position="35"/>
        <end position="177"/>
    </location>
</feature>
<dbReference type="PANTHER" id="PTHR45625">
    <property type="entry name" value="PEPTIDYL-PROLYL CIS-TRANS ISOMERASE-RELATED"/>
    <property type="match status" value="1"/>
</dbReference>
<dbReference type="PANTHER" id="PTHR45625:SF4">
    <property type="entry name" value="PEPTIDYLPROLYL ISOMERASE DOMAIN AND WD REPEAT-CONTAINING PROTEIN 1"/>
    <property type="match status" value="1"/>
</dbReference>
<dbReference type="Gene3D" id="3.10.50.40">
    <property type="match status" value="1"/>
</dbReference>
<dbReference type="PROSITE" id="PS51257">
    <property type="entry name" value="PROKAR_LIPOPROTEIN"/>
    <property type="match status" value="1"/>
</dbReference>
<evidence type="ECO:0000256" key="2">
    <source>
        <dbReference type="ARBA" id="ARBA00013194"/>
    </source>
</evidence>
<keyword evidence="3 5" id="KW-0697">Rotamase</keyword>
<keyword evidence="4 5" id="KW-0413">Isomerase</keyword>
<dbReference type="EMBL" id="JACSOD020000465">
    <property type="protein sequence ID" value="MBM6499055.1"/>
    <property type="molecule type" value="Genomic_DNA"/>
</dbReference>
<dbReference type="PROSITE" id="PS50059">
    <property type="entry name" value="FKBP_PPIASE"/>
    <property type="match status" value="1"/>
</dbReference>
<dbReference type="SUPFAM" id="SSF54534">
    <property type="entry name" value="FKBP-like"/>
    <property type="match status" value="1"/>
</dbReference>
<reference evidence="8 9" key="1">
    <citation type="submission" date="2021-02" db="EMBL/GenBank/DDBJ databases">
        <authorList>
            <person name="Jung H.S."/>
            <person name="Chun B.H."/>
            <person name="Jeon C.O."/>
        </authorList>
    </citation>
    <scope>NUCLEOTIDE SEQUENCE [LARGE SCALE GENOMIC DNA]</scope>
    <source>
        <strain evidence="8 9">LMG 25203</strain>
    </source>
</reference>
<dbReference type="EC" id="5.2.1.8" evidence="2 5"/>
<dbReference type="Pfam" id="PF00254">
    <property type="entry name" value="FKBP_C"/>
    <property type="match status" value="1"/>
</dbReference>
<name>A0ABS2CVR6_9FLAO</name>
<evidence type="ECO:0000259" key="6">
    <source>
        <dbReference type="PROSITE" id="PS50059"/>
    </source>
</evidence>
<dbReference type="PRINTS" id="PR00153">
    <property type="entry name" value="CSAPPISMRASE"/>
</dbReference>
<dbReference type="RefSeq" id="WP_187657977.1">
    <property type="nucleotide sequence ID" value="NZ_JACSOD020000465.1"/>
</dbReference>
<protein>
    <recommendedName>
        <fullName evidence="2 5">peptidylprolyl isomerase</fullName>
        <ecNumber evidence="2 5">5.2.1.8</ecNumber>
    </recommendedName>
</protein>
<dbReference type="GO" id="GO:0016853">
    <property type="term" value="F:isomerase activity"/>
    <property type="evidence" value="ECO:0007669"/>
    <property type="project" value="UniProtKB-KW"/>
</dbReference>
<dbReference type="SUPFAM" id="SSF50891">
    <property type="entry name" value="Cyclophilin-like"/>
    <property type="match status" value="1"/>
</dbReference>
<evidence type="ECO:0000256" key="4">
    <source>
        <dbReference type="ARBA" id="ARBA00023235"/>
    </source>
</evidence>
<comment type="caution">
    <text evidence="8">The sequence shown here is derived from an EMBL/GenBank/DDBJ whole genome shotgun (WGS) entry which is preliminary data.</text>
</comment>
<evidence type="ECO:0000313" key="9">
    <source>
        <dbReference type="Proteomes" id="UP000759529"/>
    </source>
</evidence>
<dbReference type="InterPro" id="IPR002130">
    <property type="entry name" value="Cyclophilin-type_PPIase_dom"/>
</dbReference>
<dbReference type="Proteomes" id="UP000759529">
    <property type="component" value="Unassembled WGS sequence"/>
</dbReference>
<evidence type="ECO:0000256" key="1">
    <source>
        <dbReference type="ARBA" id="ARBA00000971"/>
    </source>
</evidence>
<dbReference type="InterPro" id="IPR044666">
    <property type="entry name" value="Cyclophilin_A-like"/>
</dbReference>
<dbReference type="InterPro" id="IPR029000">
    <property type="entry name" value="Cyclophilin-like_dom_sf"/>
</dbReference>
<dbReference type="PROSITE" id="PS50072">
    <property type="entry name" value="CSA_PPIASE_2"/>
    <property type="match status" value="1"/>
</dbReference>
<organism evidence="8 9">
    <name type="scientific">Flavobacterium macrobrachii</name>
    <dbReference type="NCBI Taxonomy" id="591204"/>
    <lineage>
        <taxon>Bacteria</taxon>
        <taxon>Pseudomonadati</taxon>
        <taxon>Bacteroidota</taxon>
        <taxon>Flavobacteriia</taxon>
        <taxon>Flavobacteriales</taxon>
        <taxon>Flavobacteriaceae</taxon>
        <taxon>Flavobacterium</taxon>
    </lineage>
</organism>
<comment type="catalytic activity">
    <reaction evidence="1 5">
        <text>[protein]-peptidylproline (omega=180) = [protein]-peptidylproline (omega=0)</text>
        <dbReference type="Rhea" id="RHEA:16237"/>
        <dbReference type="Rhea" id="RHEA-COMP:10747"/>
        <dbReference type="Rhea" id="RHEA-COMP:10748"/>
        <dbReference type="ChEBI" id="CHEBI:83833"/>
        <dbReference type="ChEBI" id="CHEBI:83834"/>
        <dbReference type="EC" id="5.2.1.8"/>
    </reaction>
</comment>
<proteinExistence type="predicted"/>
<evidence type="ECO:0000256" key="3">
    <source>
        <dbReference type="ARBA" id="ARBA00023110"/>
    </source>
</evidence>
<keyword evidence="9" id="KW-1185">Reference proteome</keyword>
<dbReference type="Pfam" id="PF00160">
    <property type="entry name" value="Pro_isomerase"/>
    <property type="match status" value="1"/>
</dbReference>